<dbReference type="Proteomes" id="UP000006377">
    <property type="component" value="Chromosome"/>
</dbReference>
<evidence type="ECO:0000256" key="1">
    <source>
        <dbReference type="ARBA" id="ARBA00022737"/>
    </source>
</evidence>
<gene>
    <name evidence="4" type="ordered locus">Plav_2028</name>
</gene>
<proteinExistence type="predicted"/>
<accession>A7HUQ9</accession>
<name>A7HUQ9_PARL1</name>
<dbReference type="HOGENOM" id="CLU_079829_1_0_5"/>
<dbReference type="PROSITE" id="PS50005">
    <property type="entry name" value="TPR"/>
    <property type="match status" value="2"/>
</dbReference>
<dbReference type="eggNOG" id="COG0457">
    <property type="taxonomic scope" value="Bacteria"/>
</dbReference>
<evidence type="ECO:0000313" key="4">
    <source>
        <dbReference type="EMBL" id="ABS63642.1"/>
    </source>
</evidence>
<dbReference type="STRING" id="402881.Plav_2028"/>
<evidence type="ECO:0000313" key="5">
    <source>
        <dbReference type="Proteomes" id="UP000006377"/>
    </source>
</evidence>
<feature type="repeat" description="TPR" evidence="3">
    <location>
        <begin position="119"/>
        <end position="152"/>
    </location>
</feature>
<dbReference type="PANTHER" id="PTHR44858:SF1">
    <property type="entry name" value="UDP-N-ACETYLGLUCOSAMINE--PEPTIDE N-ACETYLGLUCOSAMINYLTRANSFERASE SPINDLY-RELATED"/>
    <property type="match status" value="1"/>
</dbReference>
<protein>
    <submittedName>
        <fullName evidence="4">TPR repeat-containing protein</fullName>
    </submittedName>
</protein>
<dbReference type="AlphaFoldDB" id="A7HUQ9"/>
<feature type="repeat" description="TPR" evidence="3">
    <location>
        <begin position="153"/>
        <end position="186"/>
    </location>
</feature>
<evidence type="ECO:0000256" key="2">
    <source>
        <dbReference type="ARBA" id="ARBA00022803"/>
    </source>
</evidence>
<sequence>MAAAGSRPIIGGMIKRLLICLLLLPGLSPAATAIHAAEMAAGEETREAVLDSLFERLRTAKDETEGRAVESAIQSFWLQSGSPSIDLLMQRGLDALHEQDYDRAHFYFDEVVVLSPGFAEGWNKRATIHYIREDYSSALRDIEQTLRLEPRHFEALAGLGILLEELGDKKGALDAYRRALALNPWLRDGDARIKPLQLDVEGRGI</sequence>
<dbReference type="InterPro" id="IPR050498">
    <property type="entry name" value="Ycf3"/>
</dbReference>
<keyword evidence="1" id="KW-0677">Repeat</keyword>
<dbReference type="EMBL" id="CP000774">
    <property type="protein sequence ID" value="ABS63642.1"/>
    <property type="molecule type" value="Genomic_DNA"/>
</dbReference>
<dbReference type="PANTHER" id="PTHR44858">
    <property type="entry name" value="TETRATRICOPEPTIDE REPEAT PROTEIN 6"/>
    <property type="match status" value="1"/>
</dbReference>
<dbReference type="Pfam" id="PF13432">
    <property type="entry name" value="TPR_16"/>
    <property type="match status" value="1"/>
</dbReference>
<dbReference type="SMART" id="SM00028">
    <property type="entry name" value="TPR"/>
    <property type="match status" value="3"/>
</dbReference>
<organism evidence="4 5">
    <name type="scientific">Parvibaculum lavamentivorans (strain DS-1 / DSM 13023 / NCIMB 13966)</name>
    <dbReference type="NCBI Taxonomy" id="402881"/>
    <lineage>
        <taxon>Bacteria</taxon>
        <taxon>Pseudomonadati</taxon>
        <taxon>Pseudomonadota</taxon>
        <taxon>Alphaproteobacteria</taxon>
        <taxon>Hyphomicrobiales</taxon>
        <taxon>Parvibaculaceae</taxon>
        <taxon>Parvibaculum</taxon>
    </lineage>
</organism>
<dbReference type="Gene3D" id="1.25.40.10">
    <property type="entry name" value="Tetratricopeptide repeat domain"/>
    <property type="match status" value="1"/>
</dbReference>
<dbReference type="PROSITE" id="PS50293">
    <property type="entry name" value="TPR_REGION"/>
    <property type="match status" value="1"/>
</dbReference>
<keyword evidence="2 3" id="KW-0802">TPR repeat</keyword>
<dbReference type="SUPFAM" id="SSF48452">
    <property type="entry name" value="TPR-like"/>
    <property type="match status" value="1"/>
</dbReference>
<dbReference type="InterPro" id="IPR011990">
    <property type="entry name" value="TPR-like_helical_dom_sf"/>
</dbReference>
<keyword evidence="5" id="KW-1185">Reference proteome</keyword>
<dbReference type="KEGG" id="pla:Plav_2028"/>
<dbReference type="InterPro" id="IPR019734">
    <property type="entry name" value="TPR_rpt"/>
</dbReference>
<reference evidence="4 5" key="1">
    <citation type="journal article" date="2011" name="Stand. Genomic Sci.">
        <title>Complete genome sequence of Parvibaculum lavamentivorans type strain (DS-1(T)).</title>
        <authorList>
            <person name="Schleheck D."/>
            <person name="Weiss M."/>
            <person name="Pitluck S."/>
            <person name="Bruce D."/>
            <person name="Land M.L."/>
            <person name="Han S."/>
            <person name="Saunders E."/>
            <person name="Tapia R."/>
            <person name="Detter C."/>
            <person name="Brettin T."/>
            <person name="Han J."/>
            <person name="Woyke T."/>
            <person name="Goodwin L."/>
            <person name="Pennacchio L."/>
            <person name="Nolan M."/>
            <person name="Cook A.M."/>
            <person name="Kjelleberg S."/>
            <person name="Thomas T."/>
        </authorList>
    </citation>
    <scope>NUCLEOTIDE SEQUENCE [LARGE SCALE GENOMIC DNA]</scope>
    <source>
        <strain evidence="5">DS-1 / DSM 13023 / NCIMB 13966</strain>
    </source>
</reference>
<evidence type="ECO:0000256" key="3">
    <source>
        <dbReference type="PROSITE-ProRule" id="PRU00339"/>
    </source>
</evidence>